<feature type="region of interest" description="Disordered" evidence="1">
    <location>
        <begin position="1"/>
        <end position="26"/>
    </location>
</feature>
<protein>
    <recommendedName>
        <fullName evidence="2">PilZ domain-containing protein</fullName>
    </recommendedName>
</protein>
<dbReference type="KEGG" id="euz:DVS28_a1133"/>
<evidence type="ECO:0000259" key="2">
    <source>
        <dbReference type="Pfam" id="PF07238"/>
    </source>
</evidence>
<organism evidence="3 4">
    <name type="scientific">Euzebya pacifica</name>
    <dbReference type="NCBI Taxonomy" id="1608957"/>
    <lineage>
        <taxon>Bacteria</taxon>
        <taxon>Bacillati</taxon>
        <taxon>Actinomycetota</taxon>
        <taxon>Nitriliruptoria</taxon>
        <taxon>Euzebyales</taxon>
    </lineage>
</organism>
<dbReference type="RefSeq" id="WP_114590579.1">
    <property type="nucleotide sequence ID" value="NZ_CP031165.1"/>
</dbReference>
<accession>A0A346XUD6</accession>
<dbReference type="Pfam" id="PF07238">
    <property type="entry name" value="PilZ"/>
    <property type="match status" value="1"/>
</dbReference>
<gene>
    <name evidence="3" type="ORF">DVS28_a1133</name>
</gene>
<evidence type="ECO:0000313" key="3">
    <source>
        <dbReference type="EMBL" id="AXV05833.1"/>
    </source>
</evidence>
<dbReference type="InterPro" id="IPR009875">
    <property type="entry name" value="PilZ_domain"/>
</dbReference>
<dbReference type="GO" id="GO:0035438">
    <property type="term" value="F:cyclic-di-GMP binding"/>
    <property type="evidence" value="ECO:0007669"/>
    <property type="project" value="InterPro"/>
</dbReference>
<keyword evidence="4" id="KW-1185">Reference proteome</keyword>
<evidence type="ECO:0000313" key="4">
    <source>
        <dbReference type="Proteomes" id="UP000264006"/>
    </source>
</evidence>
<sequence>MTADHPTSTPTDDTLVEDAVEDDRRPARGDVATLQWTLSRGQARVLRASEEMLVLAAVLPRNSRPLPPQGGRLKLRWSDVDGLHERYGSVLGLSSGLLHLAPDGPSVTHQRRRFFRAPVTVDLTIHDGQRTVHGETIDLSEGGTRASIGHETLLPSTHVTTTLTVGTTRYRVPCRVVRHTPHHDGAEVGLEFGPIPASAATMIRKHVFTAQVRARSNGQHR</sequence>
<reference evidence="3 4" key="1">
    <citation type="submission" date="2018-09" db="EMBL/GenBank/DDBJ databases">
        <title>Complete genome sequence of Euzebya sp. DY32-46 isolated from seawater of Pacific Ocean.</title>
        <authorList>
            <person name="Xu L."/>
            <person name="Wu Y.-H."/>
            <person name="Xu X.-W."/>
        </authorList>
    </citation>
    <scope>NUCLEOTIDE SEQUENCE [LARGE SCALE GENOMIC DNA]</scope>
    <source>
        <strain evidence="3 4">DY32-46</strain>
    </source>
</reference>
<feature type="compositionally biased region" description="Polar residues" evidence="1">
    <location>
        <begin position="1"/>
        <end position="12"/>
    </location>
</feature>
<feature type="domain" description="PilZ" evidence="2">
    <location>
        <begin position="110"/>
        <end position="208"/>
    </location>
</feature>
<dbReference type="Gene3D" id="2.40.10.220">
    <property type="entry name" value="predicted glycosyltransferase like domains"/>
    <property type="match status" value="1"/>
</dbReference>
<name>A0A346XUD6_9ACTN</name>
<dbReference type="Proteomes" id="UP000264006">
    <property type="component" value="Chromosome"/>
</dbReference>
<dbReference type="SUPFAM" id="SSF141371">
    <property type="entry name" value="PilZ domain-like"/>
    <property type="match status" value="1"/>
</dbReference>
<dbReference type="EMBL" id="CP031165">
    <property type="protein sequence ID" value="AXV05833.1"/>
    <property type="molecule type" value="Genomic_DNA"/>
</dbReference>
<evidence type="ECO:0000256" key="1">
    <source>
        <dbReference type="SAM" id="MobiDB-lite"/>
    </source>
</evidence>
<proteinExistence type="predicted"/>
<dbReference type="OrthoDB" id="3284647at2"/>
<dbReference type="AlphaFoldDB" id="A0A346XUD6"/>